<comment type="caution">
    <text evidence="1">The sequence shown here is derived from an EMBL/GenBank/DDBJ whole genome shotgun (WGS) entry which is preliminary data.</text>
</comment>
<reference evidence="1" key="2">
    <citation type="journal article" date="2021" name="PeerJ">
        <title>Extensive microbial diversity within the chicken gut microbiome revealed by metagenomics and culture.</title>
        <authorList>
            <person name="Gilroy R."/>
            <person name="Ravi A."/>
            <person name="Getino M."/>
            <person name="Pursley I."/>
            <person name="Horton D.L."/>
            <person name="Alikhan N.F."/>
            <person name="Baker D."/>
            <person name="Gharbi K."/>
            <person name="Hall N."/>
            <person name="Watson M."/>
            <person name="Adriaenssens E.M."/>
            <person name="Foster-Nyarko E."/>
            <person name="Jarju S."/>
            <person name="Secka A."/>
            <person name="Antonio M."/>
            <person name="Oren A."/>
            <person name="Chaudhuri R.R."/>
            <person name="La Ragione R."/>
            <person name="Hildebrand F."/>
            <person name="Pallen M.J."/>
        </authorList>
    </citation>
    <scope>NUCLEOTIDE SEQUENCE</scope>
    <source>
        <strain evidence="1">CHK195-26880</strain>
    </source>
</reference>
<sequence length="261" mass="30246">MNISFRESCFVKKIPNMEGAFGYLATHKTLPNGTVIKVINNLSLEKESIIKELVNEKEIEGSGYPIDEYKVDNKLQGFIMYYYNHSYTFSYVINRDMFSHEEKLKASIDCTNQLKELHNKGYLLNDIALSNSLIDKEGGHLIDFDGATKNSPKKAESHYELTINGKIIRTSYNTDKLKQALTNLSLIYSINLEEIIHYRTNDVNSIFSLFKDNKEVFNLLYSYLSCDNSKPYFEELKDTLKDEDKVMFESAKIYRKINKLT</sequence>
<organism evidence="1 2">
    <name type="scientific">Candidatus Onthousia faecipullorum</name>
    <dbReference type="NCBI Taxonomy" id="2840887"/>
    <lineage>
        <taxon>Bacteria</taxon>
        <taxon>Bacillati</taxon>
        <taxon>Bacillota</taxon>
        <taxon>Bacilli</taxon>
        <taxon>Candidatus Onthousia</taxon>
    </lineage>
</organism>
<dbReference type="EMBL" id="DVKQ01000072">
    <property type="protein sequence ID" value="HIT37932.1"/>
    <property type="molecule type" value="Genomic_DNA"/>
</dbReference>
<proteinExistence type="predicted"/>
<gene>
    <name evidence="1" type="ORF">IAB59_05605</name>
</gene>
<protein>
    <recommendedName>
        <fullName evidence="3">Protein kinase domain-containing protein</fullName>
    </recommendedName>
</protein>
<accession>A0A9D1KD11</accession>
<reference evidence="1" key="1">
    <citation type="submission" date="2020-10" db="EMBL/GenBank/DDBJ databases">
        <authorList>
            <person name="Gilroy R."/>
        </authorList>
    </citation>
    <scope>NUCLEOTIDE SEQUENCE</scope>
    <source>
        <strain evidence="1">CHK195-26880</strain>
    </source>
</reference>
<evidence type="ECO:0000313" key="1">
    <source>
        <dbReference type="EMBL" id="HIT37932.1"/>
    </source>
</evidence>
<dbReference type="AlphaFoldDB" id="A0A9D1KD11"/>
<evidence type="ECO:0000313" key="2">
    <source>
        <dbReference type="Proteomes" id="UP000886833"/>
    </source>
</evidence>
<name>A0A9D1KD11_9FIRM</name>
<evidence type="ECO:0008006" key="3">
    <source>
        <dbReference type="Google" id="ProtNLM"/>
    </source>
</evidence>
<dbReference type="Gene3D" id="1.10.510.10">
    <property type="entry name" value="Transferase(Phosphotransferase) domain 1"/>
    <property type="match status" value="1"/>
</dbReference>
<dbReference type="InterPro" id="IPR011009">
    <property type="entry name" value="Kinase-like_dom_sf"/>
</dbReference>
<dbReference type="Proteomes" id="UP000886833">
    <property type="component" value="Unassembled WGS sequence"/>
</dbReference>
<dbReference type="SUPFAM" id="SSF56112">
    <property type="entry name" value="Protein kinase-like (PK-like)"/>
    <property type="match status" value="1"/>
</dbReference>